<protein>
    <submittedName>
        <fullName evidence="3">ANK1 protein</fullName>
    </submittedName>
</protein>
<dbReference type="AlphaFoldDB" id="A0A812LD31"/>
<evidence type="ECO:0000313" key="4">
    <source>
        <dbReference type="Proteomes" id="UP000604046"/>
    </source>
</evidence>
<keyword evidence="4" id="KW-1185">Reference proteome</keyword>
<dbReference type="EMBL" id="CAJNDS010000971">
    <property type="protein sequence ID" value="CAE7242386.1"/>
    <property type="molecule type" value="Genomic_DNA"/>
</dbReference>
<evidence type="ECO:0000259" key="2">
    <source>
        <dbReference type="Pfam" id="PF13475"/>
    </source>
</evidence>
<sequence length="1094" mass="120740">MFCSCSNPHDEEEELFGGTATVWFDQQLVFGHAADDGRWTHPSHDCGRDMAPVPPEAGREAKWNSTVDSRSQSLVPKVGKSYVCWCCHWLREVRRHHERGEVICAAVSNIFAEEWVQKYGAGSSELSDADAELHGLPRETFKNGRPPGWGEGRIRISNGKSFERKAPVHPKTEKPLGVGCRWERQALDNMEFPALRHGGFEVLAALRDAPAELRADRDIFLKAVESNGDALRFAAEELRADRDVVLKAVESDGRALMHAAEELRADRDVVLQAVESRGDALRFAAKELKAERDFILKAVESNGPTLEYAAEELRADPDFLLALVRATRADWLRNFAAAELREDEALARRCKEAAGTGLVFTYYRSYDCLAGMRDRFPAAGASVPGGEAYEEVMEKLKDAEHGSSSAPGLEGACLTGPVVLLFGPSCVDPPQPGSGFPAVCAGTAIVWFDQQLVFGHAADDGRWTHPSHDCGRDMVPVPPEQGREGKWSSTVDSRSQSLAVPEVGKSYVCCSDRFRSTVRCPAARSEGWCCRWLREVRRHQERGEVICCAVSNIYGPDWVRKYGAGSSELSDADAELHGLPRETFKNGRPPGWGEGQIRISDGSSFERKAPVHPRTKKPQGVGCRWERQLRSRLLFAWHVIKCSTLTFGKNASILLVFDGLSATGVTFLSKHRPLQSKSAADLCTWIEAHASLLAVGSKQIGLGEAWPRGFGAMGSWCSKPDEAAEATGGVGPREIEGEAGPADEARQRLLEVLRSGDGFDVCEALQDAPAELRADRDIILKAVGSHGFALEYAAKELKADRDVVLKAVETNGAALEHAAEELRADRDFILKAVQATRADWLRHFASEELREEEALAQRCKEAAGTGLVFTYYRSYTCFADMRSRFPATGASVPGGGAYEMVMAQLRLAEYGSTAIVWFDQQPVFGHAADDGRWTHPSHDCGRDMVPVPPEQGREAKWSSTVDSRSQSLVPEVGKSYVCWCCHWLREVRRHHERGEVICCAVSNIYDEAWVRKYGAGSSELSDADAELHGLPRETFKNGKPPGWGEGQIRISDGSSFERRAPVHPRTKKPQGVGCRWERQALDNMEFPVYAFFTP</sequence>
<gene>
    <name evidence="3" type="primary">ANK1</name>
    <name evidence="3" type="ORF">SNAT2548_LOCUS11120</name>
</gene>
<evidence type="ECO:0000256" key="1">
    <source>
        <dbReference type="SAM" id="MobiDB-lite"/>
    </source>
</evidence>
<dbReference type="Proteomes" id="UP000604046">
    <property type="component" value="Unassembled WGS sequence"/>
</dbReference>
<feature type="domain" description="DUF4116" evidence="2">
    <location>
        <begin position="762"/>
        <end position="798"/>
    </location>
</feature>
<reference evidence="3" key="1">
    <citation type="submission" date="2021-02" db="EMBL/GenBank/DDBJ databases">
        <authorList>
            <person name="Dougan E. K."/>
            <person name="Rhodes N."/>
            <person name="Thang M."/>
            <person name="Chan C."/>
        </authorList>
    </citation>
    <scope>NUCLEOTIDE SEQUENCE</scope>
</reference>
<feature type="domain" description="DUF4116" evidence="2">
    <location>
        <begin position="800"/>
        <end position="850"/>
    </location>
</feature>
<organism evidence="3 4">
    <name type="scientific">Symbiodinium natans</name>
    <dbReference type="NCBI Taxonomy" id="878477"/>
    <lineage>
        <taxon>Eukaryota</taxon>
        <taxon>Sar</taxon>
        <taxon>Alveolata</taxon>
        <taxon>Dinophyceae</taxon>
        <taxon>Suessiales</taxon>
        <taxon>Symbiodiniaceae</taxon>
        <taxon>Symbiodinium</taxon>
    </lineage>
</organism>
<feature type="region of interest" description="Disordered" evidence="1">
    <location>
        <begin position="721"/>
        <end position="741"/>
    </location>
</feature>
<evidence type="ECO:0000313" key="3">
    <source>
        <dbReference type="EMBL" id="CAE7242386.1"/>
    </source>
</evidence>
<dbReference type="Pfam" id="PF13475">
    <property type="entry name" value="DUF4116"/>
    <property type="match status" value="5"/>
</dbReference>
<comment type="caution">
    <text evidence="3">The sequence shown here is derived from an EMBL/GenBank/DDBJ whole genome shotgun (WGS) entry which is preliminary data.</text>
</comment>
<accession>A0A812LD31</accession>
<dbReference type="InterPro" id="IPR025197">
    <property type="entry name" value="DUF4116"/>
</dbReference>
<feature type="domain" description="DUF4116" evidence="2">
    <location>
        <begin position="292"/>
        <end position="325"/>
    </location>
</feature>
<name>A0A812LD31_9DINO</name>
<proteinExistence type="predicted"/>
<feature type="domain" description="DUF4116" evidence="2">
    <location>
        <begin position="205"/>
        <end position="239"/>
    </location>
</feature>
<feature type="domain" description="DUF4116" evidence="2">
    <location>
        <begin position="241"/>
        <end position="289"/>
    </location>
</feature>